<dbReference type="Proteomes" id="UP000243459">
    <property type="component" value="Chromosome 4"/>
</dbReference>
<organism evidence="2 3">
    <name type="scientific">Asparagus officinalis</name>
    <name type="common">Garden asparagus</name>
    <dbReference type="NCBI Taxonomy" id="4686"/>
    <lineage>
        <taxon>Eukaryota</taxon>
        <taxon>Viridiplantae</taxon>
        <taxon>Streptophyta</taxon>
        <taxon>Embryophyta</taxon>
        <taxon>Tracheophyta</taxon>
        <taxon>Spermatophyta</taxon>
        <taxon>Magnoliopsida</taxon>
        <taxon>Liliopsida</taxon>
        <taxon>Asparagales</taxon>
        <taxon>Asparagaceae</taxon>
        <taxon>Asparagoideae</taxon>
        <taxon>Asparagus</taxon>
    </lineage>
</organism>
<evidence type="ECO:0000256" key="1">
    <source>
        <dbReference type="SAM" id="MobiDB-lite"/>
    </source>
</evidence>
<dbReference type="Gramene" id="ONK73023">
    <property type="protein sequence ID" value="ONK73023"/>
    <property type="gene ID" value="A4U43_C04F26300"/>
</dbReference>
<evidence type="ECO:0000313" key="3">
    <source>
        <dbReference type="Proteomes" id="UP000243459"/>
    </source>
</evidence>
<gene>
    <name evidence="2" type="ORF">A4U43_C04F26300</name>
</gene>
<accession>A0A5P1F5I9</accession>
<feature type="region of interest" description="Disordered" evidence="1">
    <location>
        <begin position="1"/>
        <end position="58"/>
    </location>
</feature>
<evidence type="ECO:0000313" key="2">
    <source>
        <dbReference type="EMBL" id="ONK73023.1"/>
    </source>
</evidence>
<keyword evidence="3" id="KW-1185">Reference proteome</keyword>
<proteinExistence type="predicted"/>
<dbReference type="AlphaFoldDB" id="A0A5P1F5I9"/>
<sequence length="180" mass="20343">MKLRHHSEPPKIPIQKIEIKGVAPSPPSPSARLRALQESGRESPPLRGPRSPSITSLLATSPTPLQALVRSTSLEPFLSRFDLRRRPSLSRLLAKASQVVDAEAVALLQRYNGLKEEKYWRTANHASSSTSGDDNNRKKYWWEEEKVELMDLEELLCFRERLMEFRKLVADPASDCVQGA</sequence>
<name>A0A5P1F5I9_ASPOF</name>
<reference evidence="3" key="1">
    <citation type="journal article" date="2017" name="Nat. Commun.">
        <title>The asparagus genome sheds light on the origin and evolution of a young Y chromosome.</title>
        <authorList>
            <person name="Harkess A."/>
            <person name="Zhou J."/>
            <person name="Xu C."/>
            <person name="Bowers J.E."/>
            <person name="Van der Hulst R."/>
            <person name="Ayyampalayam S."/>
            <person name="Mercati F."/>
            <person name="Riccardi P."/>
            <person name="McKain M.R."/>
            <person name="Kakrana A."/>
            <person name="Tang H."/>
            <person name="Ray J."/>
            <person name="Groenendijk J."/>
            <person name="Arikit S."/>
            <person name="Mathioni S.M."/>
            <person name="Nakano M."/>
            <person name="Shan H."/>
            <person name="Telgmann-Rauber A."/>
            <person name="Kanno A."/>
            <person name="Yue Z."/>
            <person name="Chen H."/>
            <person name="Li W."/>
            <person name="Chen Y."/>
            <person name="Xu X."/>
            <person name="Zhang Y."/>
            <person name="Luo S."/>
            <person name="Chen H."/>
            <person name="Gao J."/>
            <person name="Mao Z."/>
            <person name="Pires J.C."/>
            <person name="Luo M."/>
            <person name="Kudrna D."/>
            <person name="Wing R.A."/>
            <person name="Meyers B.C."/>
            <person name="Yi K."/>
            <person name="Kong H."/>
            <person name="Lavrijsen P."/>
            <person name="Sunseri F."/>
            <person name="Falavigna A."/>
            <person name="Ye Y."/>
            <person name="Leebens-Mack J.H."/>
            <person name="Chen G."/>
        </authorList>
    </citation>
    <scope>NUCLEOTIDE SEQUENCE [LARGE SCALE GENOMIC DNA]</scope>
    <source>
        <strain evidence="3">cv. DH0086</strain>
    </source>
</reference>
<dbReference type="EMBL" id="CM007384">
    <property type="protein sequence ID" value="ONK73023.1"/>
    <property type="molecule type" value="Genomic_DNA"/>
</dbReference>
<protein>
    <submittedName>
        <fullName evidence="2">Uncharacterized protein</fullName>
    </submittedName>
</protein>